<dbReference type="PANTHER" id="PTHR35128:SF1">
    <property type="entry name" value="SECRETION-REGULATING GUANINE NUCLEOTIDE EXCHANGE FACTOR"/>
    <property type="match status" value="1"/>
</dbReference>
<dbReference type="EMBL" id="JADKGY010000029">
    <property type="protein sequence ID" value="MBK9984192.1"/>
    <property type="molecule type" value="Genomic_DNA"/>
</dbReference>
<protein>
    <recommendedName>
        <fullName evidence="4">Secretion system C-terminal sorting domain-containing protein</fullName>
    </recommendedName>
</protein>
<sequence length="474" mass="53101">MIKFSLLFLLIFPASIFSQTIQLVVNNGYGSGLYSAGDTVHIWAAESAVTEVFKTWEGQISFLADPEEWHTTLIMPNHNVVVAAVNKSLPHGADFTEVHIMGRDTIKRVFYYFPPGGSAKGVVWLLHGTGGDATQFVERFESRFFANRLMADSFAVITMESEETTKNKDLDLSGTIRWQYTPDSINNVDIANVRAIRDTFIAHGAILPGMPQLAAGFSAGGSFSVMIAWVLQWKAAVNHNTPGPGICADVSRIPTLFSMTYRDHHPDVGPEGNIEAAENYQKFLARGVCSEFYMFRPIPLHPERFRRYPGITNLISIGLYNELKNNNCLNERNYLTVGPDDVQLLAINNPLSWPVANSLTPNQQIFVHDQLQYIWSAHYFHSDFSGKDLRFLKDPCGMSTTSIEKPIVENSLFLYPNPAWESISVRVEPGMKYLCDMSGKVIKKSEDNQFDISELPPGIFFIRTPTSSGKFIHL</sequence>
<dbReference type="SUPFAM" id="SSF53474">
    <property type="entry name" value="alpha/beta-Hydrolases"/>
    <property type="match status" value="1"/>
</dbReference>
<evidence type="ECO:0000313" key="2">
    <source>
        <dbReference type="EMBL" id="MBK9984192.1"/>
    </source>
</evidence>
<keyword evidence="1" id="KW-0732">Signal</keyword>
<reference evidence="2 3" key="1">
    <citation type="submission" date="2020-10" db="EMBL/GenBank/DDBJ databases">
        <title>Connecting structure to function with the recovery of over 1000 high-quality activated sludge metagenome-assembled genomes encoding full-length rRNA genes using long-read sequencing.</title>
        <authorList>
            <person name="Singleton C.M."/>
            <person name="Petriglieri F."/>
            <person name="Kristensen J.M."/>
            <person name="Kirkegaard R.H."/>
            <person name="Michaelsen T.Y."/>
            <person name="Andersen M.H."/>
            <person name="Karst S.M."/>
            <person name="Dueholm M.S."/>
            <person name="Nielsen P.H."/>
            <person name="Albertsen M."/>
        </authorList>
    </citation>
    <scope>NUCLEOTIDE SEQUENCE [LARGE SCALE GENOMIC DNA]</scope>
    <source>
        <strain evidence="2">Ribe_18-Q3-R11-54_MAXAC.273</strain>
    </source>
</reference>
<dbReference type="Gene3D" id="3.40.50.1820">
    <property type="entry name" value="alpha/beta hydrolase"/>
    <property type="match status" value="1"/>
</dbReference>
<accession>A0A9D7XUZ1</accession>
<dbReference type="PANTHER" id="PTHR35128">
    <property type="entry name" value="SECRETION-REGULATING GUANINE NUCLEOTIDE EXCHANGE FACTOR"/>
    <property type="match status" value="1"/>
</dbReference>
<feature type="signal peptide" evidence="1">
    <location>
        <begin position="1"/>
        <end position="18"/>
    </location>
</feature>
<organism evidence="2 3">
    <name type="scientific">Candidatus Opimibacter skivensis</name>
    <dbReference type="NCBI Taxonomy" id="2982028"/>
    <lineage>
        <taxon>Bacteria</taxon>
        <taxon>Pseudomonadati</taxon>
        <taxon>Bacteroidota</taxon>
        <taxon>Saprospiria</taxon>
        <taxon>Saprospirales</taxon>
        <taxon>Saprospiraceae</taxon>
        <taxon>Candidatus Opimibacter</taxon>
    </lineage>
</organism>
<dbReference type="Proteomes" id="UP000808337">
    <property type="component" value="Unassembled WGS sequence"/>
</dbReference>
<dbReference type="InterPro" id="IPR029058">
    <property type="entry name" value="AB_hydrolase_fold"/>
</dbReference>
<name>A0A9D7XUZ1_9BACT</name>
<evidence type="ECO:0008006" key="4">
    <source>
        <dbReference type="Google" id="ProtNLM"/>
    </source>
</evidence>
<dbReference type="AlphaFoldDB" id="A0A9D7XUZ1"/>
<evidence type="ECO:0000313" key="3">
    <source>
        <dbReference type="Proteomes" id="UP000808337"/>
    </source>
</evidence>
<evidence type="ECO:0000256" key="1">
    <source>
        <dbReference type="SAM" id="SignalP"/>
    </source>
</evidence>
<proteinExistence type="predicted"/>
<gene>
    <name evidence="2" type="ORF">IPP15_17785</name>
</gene>
<comment type="caution">
    <text evidence="2">The sequence shown here is derived from an EMBL/GenBank/DDBJ whole genome shotgun (WGS) entry which is preliminary data.</text>
</comment>
<feature type="chain" id="PRO_5038484469" description="Secretion system C-terminal sorting domain-containing protein" evidence="1">
    <location>
        <begin position="19"/>
        <end position="474"/>
    </location>
</feature>